<evidence type="ECO:0000313" key="2">
    <source>
        <dbReference type="Proteomes" id="UP000654075"/>
    </source>
</evidence>
<organism evidence="1 2">
    <name type="scientific">Polarella glacialis</name>
    <name type="common">Dinoflagellate</name>
    <dbReference type="NCBI Taxonomy" id="89957"/>
    <lineage>
        <taxon>Eukaryota</taxon>
        <taxon>Sar</taxon>
        <taxon>Alveolata</taxon>
        <taxon>Dinophyceae</taxon>
        <taxon>Suessiales</taxon>
        <taxon>Suessiaceae</taxon>
        <taxon>Polarella</taxon>
    </lineage>
</organism>
<dbReference type="AlphaFoldDB" id="A0A813DN22"/>
<keyword evidence="2" id="KW-1185">Reference proteome</keyword>
<gene>
    <name evidence="1" type="ORF">PGLA1383_LOCUS5899</name>
</gene>
<proteinExistence type="predicted"/>
<comment type="caution">
    <text evidence="1">The sequence shown here is derived from an EMBL/GenBank/DDBJ whole genome shotgun (WGS) entry which is preliminary data.</text>
</comment>
<evidence type="ECO:0000313" key="1">
    <source>
        <dbReference type="EMBL" id="CAE8587057.1"/>
    </source>
</evidence>
<feature type="non-terminal residue" evidence="1">
    <location>
        <position position="1"/>
    </location>
</feature>
<dbReference type="Proteomes" id="UP000654075">
    <property type="component" value="Unassembled WGS sequence"/>
</dbReference>
<name>A0A813DN22_POLGL</name>
<sequence length="454" mass="49436">MAPPPMKILASQPRNVVFAAAMVLLTALLAHMTSPRAHDSKELEAVLAKLWDAHLAHEFDPEQKSTAYTLATMTETASVNHVPTLVGASGHQLLSYFYQNHFIFQNPPMSLQLIKRTISADAPKSSGSLVDEMVVNLTHNAEVDWLLPGVKPTGLAISFPLVVSVDFTRHAQAASGDAHDGWRLLGERIYWDQATVLQQVGKLVPGQPLEVGLPISGPEQAAKVVDVESVRSNEMLRGVKEDVTVELDCPNAKWELDVIIGRYYARVFYSNPGHPGDTAGCFLEGVSADAGPLPSLEKVEIRLLVDVVDARLTFSGSKNTSCSSVSAIELISLPLSTQMWRLRAASAVSGRWRVHELQFHQDEACGDPDLIKTQKSRVFSSGYMDNFPPTLASDGNEITAWLAACDGCAGGTSWIGAVFISIQTVRCLRIYQARETESLARTVASESWNGTTWT</sequence>
<dbReference type="InterPro" id="IPR009959">
    <property type="entry name" value="Cyclase_SnoaL-like"/>
</dbReference>
<dbReference type="PANTHER" id="PTHR38436">
    <property type="entry name" value="POLYKETIDE CYCLASE SNOAL-LIKE DOMAIN"/>
    <property type="match status" value="1"/>
</dbReference>
<dbReference type="EMBL" id="CAJNNV010002357">
    <property type="protein sequence ID" value="CAE8587057.1"/>
    <property type="molecule type" value="Genomic_DNA"/>
</dbReference>
<protein>
    <submittedName>
        <fullName evidence="1">Uncharacterized protein</fullName>
    </submittedName>
</protein>
<dbReference type="PANTHER" id="PTHR38436:SF3">
    <property type="entry name" value="CARBOXYMETHYLENEBUTENOLIDASE-RELATED"/>
    <property type="match status" value="1"/>
</dbReference>
<dbReference type="OrthoDB" id="5440at2759"/>
<accession>A0A813DN22</accession>
<dbReference type="GO" id="GO:0030638">
    <property type="term" value="P:polyketide metabolic process"/>
    <property type="evidence" value="ECO:0007669"/>
    <property type="project" value="InterPro"/>
</dbReference>
<reference evidence="1" key="1">
    <citation type="submission" date="2021-02" db="EMBL/GenBank/DDBJ databases">
        <authorList>
            <person name="Dougan E. K."/>
            <person name="Rhodes N."/>
            <person name="Thang M."/>
            <person name="Chan C."/>
        </authorList>
    </citation>
    <scope>NUCLEOTIDE SEQUENCE</scope>
</reference>